<organism evidence="1 2">
    <name type="scientific">[Actinobacillus] rossii</name>
    <dbReference type="NCBI Taxonomy" id="123820"/>
    <lineage>
        <taxon>Bacteria</taxon>
        <taxon>Pseudomonadati</taxon>
        <taxon>Pseudomonadota</taxon>
        <taxon>Gammaproteobacteria</taxon>
        <taxon>Pasteurellales</taxon>
        <taxon>Pasteurellaceae</taxon>
    </lineage>
</organism>
<proteinExistence type="predicted"/>
<evidence type="ECO:0000313" key="2">
    <source>
        <dbReference type="Proteomes" id="UP000254649"/>
    </source>
</evidence>
<dbReference type="Proteomes" id="UP000254649">
    <property type="component" value="Unassembled WGS sequence"/>
</dbReference>
<name>A0A376BDM1_9PAST</name>
<keyword evidence="2" id="KW-1185">Reference proteome</keyword>
<gene>
    <name evidence="1" type="ORF">NCTC10801_00028</name>
</gene>
<accession>A0A376BDM1</accession>
<evidence type="ECO:0000313" key="1">
    <source>
        <dbReference type="EMBL" id="SSX81832.1"/>
    </source>
</evidence>
<sequence length="145" mass="16804">MTILSDKQYYQLMRAVFHSKSGFINVMPYGKNSFSVQVSIKNKLTVLGTFKTELEAAMFADKKRREMRGKDIVTNQSAGLLTGDYTVKNIKRLIDEYFNSSELDVTLRNAGTVFIEQLWADRHRQGRIIDIDKVLKNKNWLNSYQ</sequence>
<dbReference type="EMBL" id="UFRQ01000002">
    <property type="protein sequence ID" value="SSX81832.1"/>
    <property type="molecule type" value="Genomic_DNA"/>
</dbReference>
<reference evidence="1 2" key="1">
    <citation type="submission" date="2018-06" db="EMBL/GenBank/DDBJ databases">
        <authorList>
            <consortium name="Pathogen Informatics"/>
            <person name="Doyle S."/>
        </authorList>
    </citation>
    <scope>NUCLEOTIDE SEQUENCE [LARGE SCALE GENOMIC DNA]</scope>
    <source>
        <strain evidence="1 2">NCTC10801</strain>
    </source>
</reference>
<dbReference type="AlphaFoldDB" id="A0A376BDM1"/>
<protein>
    <submittedName>
        <fullName evidence="1">Uncharacterized protein</fullName>
    </submittedName>
</protein>